<name>A0A699U9D5_TANCI</name>
<sequence>MRQEIEMYKELNKHLHQEMLQMFSATTTMLKEQNDFLLADAAPMEDIKELSANICMMATIQKAYSDSEDGPSYDSAFISKV</sequence>
<dbReference type="EMBL" id="BKCJ011304553">
    <property type="protein sequence ID" value="GFD18019.1"/>
    <property type="molecule type" value="Genomic_DNA"/>
</dbReference>
<evidence type="ECO:0000313" key="1">
    <source>
        <dbReference type="EMBL" id="GFD18019.1"/>
    </source>
</evidence>
<reference evidence="1" key="1">
    <citation type="journal article" date="2019" name="Sci. Rep.">
        <title>Draft genome of Tanacetum cinerariifolium, the natural source of mosquito coil.</title>
        <authorList>
            <person name="Yamashiro T."/>
            <person name="Shiraishi A."/>
            <person name="Satake H."/>
            <person name="Nakayama K."/>
        </authorList>
    </citation>
    <scope>NUCLEOTIDE SEQUENCE</scope>
</reference>
<comment type="caution">
    <text evidence="1">The sequence shown here is derived from an EMBL/GenBank/DDBJ whole genome shotgun (WGS) entry which is preliminary data.</text>
</comment>
<dbReference type="AlphaFoldDB" id="A0A699U9D5"/>
<proteinExistence type="predicted"/>
<organism evidence="1">
    <name type="scientific">Tanacetum cinerariifolium</name>
    <name type="common">Dalmatian daisy</name>
    <name type="synonym">Chrysanthemum cinerariifolium</name>
    <dbReference type="NCBI Taxonomy" id="118510"/>
    <lineage>
        <taxon>Eukaryota</taxon>
        <taxon>Viridiplantae</taxon>
        <taxon>Streptophyta</taxon>
        <taxon>Embryophyta</taxon>
        <taxon>Tracheophyta</taxon>
        <taxon>Spermatophyta</taxon>
        <taxon>Magnoliopsida</taxon>
        <taxon>eudicotyledons</taxon>
        <taxon>Gunneridae</taxon>
        <taxon>Pentapetalae</taxon>
        <taxon>asterids</taxon>
        <taxon>campanulids</taxon>
        <taxon>Asterales</taxon>
        <taxon>Asteraceae</taxon>
        <taxon>Asteroideae</taxon>
        <taxon>Anthemideae</taxon>
        <taxon>Anthemidinae</taxon>
        <taxon>Tanacetum</taxon>
    </lineage>
</organism>
<gene>
    <name evidence="1" type="ORF">Tci_889988</name>
</gene>
<protein>
    <submittedName>
        <fullName evidence="1">Uncharacterized protein</fullName>
    </submittedName>
</protein>
<accession>A0A699U9D5</accession>